<proteinExistence type="predicted"/>
<dbReference type="SUPFAM" id="SSF53335">
    <property type="entry name" value="S-adenosyl-L-methionine-dependent methyltransferases"/>
    <property type="match status" value="1"/>
</dbReference>
<keyword evidence="2" id="KW-0732">Signal</keyword>
<feature type="chain" id="PRO_5041971558" description="Calmodulin-lysine N-methyltransferase" evidence="2">
    <location>
        <begin position="27"/>
        <end position="354"/>
    </location>
</feature>
<protein>
    <recommendedName>
        <fullName evidence="5">Calmodulin-lysine N-methyltransferase</fullName>
    </recommendedName>
</protein>
<dbReference type="CDD" id="cd02440">
    <property type="entry name" value="AdoMet_MTases"/>
    <property type="match status" value="1"/>
</dbReference>
<name>A0AAD2PWD6_9STRA</name>
<evidence type="ECO:0008006" key="5">
    <source>
        <dbReference type="Google" id="ProtNLM"/>
    </source>
</evidence>
<dbReference type="EMBL" id="CAKOGP040002047">
    <property type="protein sequence ID" value="CAJ1960125.1"/>
    <property type="molecule type" value="Genomic_DNA"/>
</dbReference>
<dbReference type="PANTHER" id="PTHR14614">
    <property type="entry name" value="HEPATOCELLULAR CARCINOMA-ASSOCIATED ANTIGEN"/>
    <property type="match status" value="1"/>
</dbReference>
<feature type="signal peptide" evidence="2">
    <location>
        <begin position="1"/>
        <end position="26"/>
    </location>
</feature>
<feature type="region of interest" description="Disordered" evidence="1">
    <location>
        <begin position="193"/>
        <end position="216"/>
    </location>
</feature>
<organism evidence="3 4">
    <name type="scientific">Cylindrotheca closterium</name>
    <dbReference type="NCBI Taxonomy" id="2856"/>
    <lineage>
        <taxon>Eukaryota</taxon>
        <taxon>Sar</taxon>
        <taxon>Stramenopiles</taxon>
        <taxon>Ochrophyta</taxon>
        <taxon>Bacillariophyta</taxon>
        <taxon>Bacillariophyceae</taxon>
        <taxon>Bacillariophycidae</taxon>
        <taxon>Bacillariales</taxon>
        <taxon>Bacillariaceae</taxon>
        <taxon>Cylindrotheca</taxon>
    </lineage>
</organism>
<gene>
    <name evidence="3" type="ORF">CYCCA115_LOCUS18541</name>
</gene>
<dbReference type="InterPro" id="IPR019410">
    <property type="entry name" value="Methyltransf_16"/>
</dbReference>
<evidence type="ECO:0000256" key="1">
    <source>
        <dbReference type="SAM" id="MobiDB-lite"/>
    </source>
</evidence>
<dbReference type="InterPro" id="IPR029063">
    <property type="entry name" value="SAM-dependent_MTases_sf"/>
</dbReference>
<evidence type="ECO:0000313" key="4">
    <source>
        <dbReference type="Proteomes" id="UP001295423"/>
    </source>
</evidence>
<evidence type="ECO:0000313" key="3">
    <source>
        <dbReference type="EMBL" id="CAJ1960125.1"/>
    </source>
</evidence>
<evidence type="ECO:0000256" key="2">
    <source>
        <dbReference type="SAM" id="SignalP"/>
    </source>
</evidence>
<dbReference type="Proteomes" id="UP001295423">
    <property type="component" value="Unassembled WGS sequence"/>
</dbReference>
<dbReference type="PANTHER" id="PTHR14614:SF132">
    <property type="entry name" value="PROTEIN-LYSINE METHYLTRANSFERASE C42C1.13"/>
    <property type="match status" value="1"/>
</dbReference>
<sequence>MALFQSWMWKCNILVGLALVCHECDALIPRSEFLQQSLLAFTTSNIITTSSQWIAVEEDALLCRNGALTPEQAVPGAYSNSCMTLPRRIVPLQIPTKKSATSSSTETTTLIISQEASGSGKTGLAVWNSGLLLTRVLQSLALQIPLWFAQQERILELGCGTAVVSIACHRLGAPHVLATDGNPDVVRLANQNIETNQQPKPISGKSSGDANADTSPKMSSIEAKLLQWGLLNAMDYSEAADLLLGSDLTYNSGTWRVLAETMEAILSPTGTILYLSLGHEGFNVNAEVEGFVSVAKEMGLVPVSEIGGDAGEKVIPVSSLVSSAISSQEDFKQLQVSGGAKIIALQRKQLRRNS</sequence>
<dbReference type="Gene3D" id="3.40.50.150">
    <property type="entry name" value="Vaccinia Virus protein VP39"/>
    <property type="match status" value="1"/>
</dbReference>
<accession>A0AAD2PWD6</accession>
<dbReference type="AlphaFoldDB" id="A0AAD2PWD6"/>
<reference evidence="3" key="1">
    <citation type="submission" date="2023-08" db="EMBL/GenBank/DDBJ databases">
        <authorList>
            <person name="Audoor S."/>
            <person name="Bilcke G."/>
        </authorList>
    </citation>
    <scope>NUCLEOTIDE SEQUENCE</scope>
</reference>
<keyword evidence="4" id="KW-1185">Reference proteome</keyword>
<dbReference type="Pfam" id="PF10294">
    <property type="entry name" value="Methyltransf_16"/>
    <property type="match status" value="1"/>
</dbReference>
<comment type="caution">
    <text evidence="3">The sequence shown here is derived from an EMBL/GenBank/DDBJ whole genome shotgun (WGS) entry which is preliminary data.</text>
</comment>